<accession>A0A3B0C435</accession>
<evidence type="ECO:0000256" key="1">
    <source>
        <dbReference type="ARBA" id="ARBA00006484"/>
    </source>
</evidence>
<dbReference type="OrthoDB" id="597477at2"/>
<dbReference type="PANTHER" id="PTHR24321">
    <property type="entry name" value="DEHYDROGENASES, SHORT CHAIN"/>
    <property type="match status" value="1"/>
</dbReference>
<dbReference type="PRINTS" id="PR00080">
    <property type="entry name" value="SDRFAMILY"/>
</dbReference>
<dbReference type="CDD" id="cd05233">
    <property type="entry name" value="SDR_c"/>
    <property type="match status" value="1"/>
</dbReference>
<dbReference type="RefSeq" id="WP_120713575.1">
    <property type="nucleotide sequence ID" value="NZ_RBCJ01000004.1"/>
</dbReference>
<sequence length="281" mass="30573">MNNTFHNIDHKSVPNRFKGKVAIITGGASGLGRAITEEFCKEGGKVLFSDLCDTGNAIQESDVEKGYDTVFLRGDMGDGDFCKTCIAKTMDRYGRIDFLVNNAFSFTAAGIHAQTGDWMRSFTVGPLGYARMVQEAWPYMKKAGGGAVVNISSISAHIAQKDRWTYNASKGAVHQLTKCQALDLAPDHIRVNSIDPGWIWTQETDKAANLDGGGREKWDSIWGRFHMLRRMGHAIEVARPVLFLLSDDASFITGTNLAVDGGYLAMGPEGLGENTVNAGSQ</sequence>
<dbReference type="PRINTS" id="PR00081">
    <property type="entry name" value="GDHRDH"/>
</dbReference>
<comment type="similarity">
    <text evidence="1">Belongs to the short-chain dehydrogenases/reductases (SDR) family.</text>
</comment>
<evidence type="ECO:0000313" key="3">
    <source>
        <dbReference type="EMBL" id="RKN78667.1"/>
    </source>
</evidence>
<keyword evidence="2" id="KW-0560">Oxidoreductase</keyword>
<proteinExistence type="inferred from homology"/>
<keyword evidence="4" id="KW-1185">Reference proteome</keyword>
<protein>
    <submittedName>
        <fullName evidence="3">SDR family oxidoreductase</fullName>
    </submittedName>
</protein>
<dbReference type="Gene3D" id="3.40.50.720">
    <property type="entry name" value="NAD(P)-binding Rossmann-like Domain"/>
    <property type="match status" value="1"/>
</dbReference>
<dbReference type="SUPFAM" id="SSF51735">
    <property type="entry name" value="NAD(P)-binding Rossmann-fold domains"/>
    <property type="match status" value="1"/>
</dbReference>
<dbReference type="FunFam" id="3.40.50.720:FF:000084">
    <property type="entry name" value="Short-chain dehydrogenase reductase"/>
    <property type="match status" value="1"/>
</dbReference>
<dbReference type="Pfam" id="PF13561">
    <property type="entry name" value="adh_short_C2"/>
    <property type="match status" value="1"/>
</dbReference>
<evidence type="ECO:0000313" key="4">
    <source>
        <dbReference type="Proteomes" id="UP000276603"/>
    </source>
</evidence>
<reference evidence="3 4" key="1">
    <citation type="submission" date="2018-10" db="EMBL/GenBank/DDBJ databases">
        <title>Ulvibacterium marinum gen. nov., sp. nov., a novel marine bacterium of the family Flavobacteriaceae, isolated from a culture of the green alga Ulva prolifera.</title>
        <authorList>
            <person name="Zhang Z."/>
        </authorList>
    </citation>
    <scope>NUCLEOTIDE SEQUENCE [LARGE SCALE GENOMIC DNA]</scope>
    <source>
        <strain evidence="3 4">CCMM003</strain>
    </source>
</reference>
<dbReference type="InterPro" id="IPR036291">
    <property type="entry name" value="NAD(P)-bd_dom_sf"/>
</dbReference>
<dbReference type="GO" id="GO:0016491">
    <property type="term" value="F:oxidoreductase activity"/>
    <property type="evidence" value="ECO:0007669"/>
    <property type="project" value="UniProtKB-KW"/>
</dbReference>
<dbReference type="InterPro" id="IPR002347">
    <property type="entry name" value="SDR_fam"/>
</dbReference>
<evidence type="ECO:0000256" key="2">
    <source>
        <dbReference type="ARBA" id="ARBA00023002"/>
    </source>
</evidence>
<dbReference type="AlphaFoldDB" id="A0A3B0C435"/>
<name>A0A3B0C435_9FLAO</name>
<comment type="caution">
    <text evidence="3">The sequence shown here is derived from an EMBL/GenBank/DDBJ whole genome shotgun (WGS) entry which is preliminary data.</text>
</comment>
<dbReference type="Proteomes" id="UP000276603">
    <property type="component" value="Unassembled WGS sequence"/>
</dbReference>
<dbReference type="PROSITE" id="PS00061">
    <property type="entry name" value="ADH_SHORT"/>
    <property type="match status" value="1"/>
</dbReference>
<dbReference type="EMBL" id="RBCJ01000004">
    <property type="protein sequence ID" value="RKN78667.1"/>
    <property type="molecule type" value="Genomic_DNA"/>
</dbReference>
<dbReference type="InterPro" id="IPR020904">
    <property type="entry name" value="Sc_DH/Rdtase_CS"/>
</dbReference>
<dbReference type="PANTHER" id="PTHR24321:SF8">
    <property type="entry name" value="ESTRADIOL 17-BETA-DEHYDROGENASE 8-RELATED"/>
    <property type="match status" value="1"/>
</dbReference>
<gene>
    <name evidence="3" type="ORF">D7Z94_20945</name>
</gene>
<organism evidence="3 4">
    <name type="scientific">Ulvibacterium marinum</name>
    <dbReference type="NCBI Taxonomy" id="2419782"/>
    <lineage>
        <taxon>Bacteria</taxon>
        <taxon>Pseudomonadati</taxon>
        <taxon>Bacteroidota</taxon>
        <taxon>Flavobacteriia</taxon>
        <taxon>Flavobacteriales</taxon>
        <taxon>Flavobacteriaceae</taxon>
        <taxon>Ulvibacterium</taxon>
    </lineage>
</organism>